<accession>A0A1M7CYA2</accession>
<evidence type="ECO:0000256" key="3">
    <source>
        <dbReference type="ARBA" id="ARBA00022630"/>
    </source>
</evidence>
<dbReference type="Proteomes" id="UP000184206">
    <property type="component" value="Unassembled WGS sequence"/>
</dbReference>
<proteinExistence type="predicted"/>
<evidence type="ECO:0000256" key="2">
    <source>
        <dbReference type="ARBA" id="ARBA00011738"/>
    </source>
</evidence>
<reference evidence="6 7" key="1">
    <citation type="submission" date="2016-11" db="EMBL/GenBank/DDBJ databases">
        <authorList>
            <person name="Jaros S."/>
            <person name="Januszkiewicz K."/>
            <person name="Wedrychowicz H."/>
        </authorList>
    </citation>
    <scope>NUCLEOTIDE SEQUENCE [LARGE SCALE GENOMIC DNA]</scope>
    <source>
        <strain evidence="6 7">DSM 16010</strain>
    </source>
</reference>
<name>A0A1M7CYA2_9BACL</name>
<keyword evidence="7" id="KW-1185">Reference proteome</keyword>
<feature type="domain" description="FAD/NAD(P)-binding" evidence="5">
    <location>
        <begin position="2"/>
        <end position="143"/>
    </location>
</feature>
<evidence type="ECO:0000313" key="7">
    <source>
        <dbReference type="Proteomes" id="UP000184206"/>
    </source>
</evidence>
<dbReference type="OrthoDB" id="9806179at2"/>
<dbReference type="RefSeq" id="WP_072708751.1">
    <property type="nucleotide sequence ID" value="NZ_FRCF01000002.1"/>
</dbReference>
<dbReference type="PRINTS" id="PR00469">
    <property type="entry name" value="PNDRDTASEII"/>
</dbReference>
<evidence type="ECO:0000256" key="4">
    <source>
        <dbReference type="ARBA" id="ARBA00023002"/>
    </source>
</evidence>
<dbReference type="InterPro" id="IPR050097">
    <property type="entry name" value="Ferredoxin-NADP_redctase_2"/>
</dbReference>
<dbReference type="EMBL" id="FRCF01000002">
    <property type="protein sequence ID" value="SHL72180.1"/>
    <property type="molecule type" value="Genomic_DNA"/>
</dbReference>
<organism evidence="6 7">
    <name type="scientific">Lacicoccus alkaliphilus DSM 16010</name>
    <dbReference type="NCBI Taxonomy" id="1123231"/>
    <lineage>
        <taxon>Bacteria</taxon>
        <taxon>Bacillati</taxon>
        <taxon>Bacillota</taxon>
        <taxon>Bacilli</taxon>
        <taxon>Bacillales</taxon>
        <taxon>Salinicoccaceae</taxon>
        <taxon>Lacicoccus</taxon>
    </lineage>
</organism>
<dbReference type="SUPFAM" id="SSF51905">
    <property type="entry name" value="FAD/NAD(P)-binding domain"/>
    <property type="match status" value="1"/>
</dbReference>
<gene>
    <name evidence="6" type="ORF">SAMN02745189_00927</name>
</gene>
<evidence type="ECO:0000259" key="5">
    <source>
        <dbReference type="Pfam" id="PF07992"/>
    </source>
</evidence>
<comment type="cofactor">
    <cofactor evidence="1">
        <name>FAD</name>
        <dbReference type="ChEBI" id="CHEBI:57692"/>
    </cofactor>
</comment>
<evidence type="ECO:0000256" key="1">
    <source>
        <dbReference type="ARBA" id="ARBA00001974"/>
    </source>
</evidence>
<protein>
    <submittedName>
        <fullName evidence="6">Thioredoxin reductase</fullName>
    </submittedName>
</protein>
<dbReference type="STRING" id="1123231.SAMN02745189_00927"/>
<dbReference type="Pfam" id="PF07992">
    <property type="entry name" value="Pyr_redox_2"/>
    <property type="match status" value="1"/>
</dbReference>
<dbReference type="PANTHER" id="PTHR48105">
    <property type="entry name" value="THIOREDOXIN REDUCTASE 1-RELATED-RELATED"/>
    <property type="match status" value="1"/>
</dbReference>
<dbReference type="PRINTS" id="PR00368">
    <property type="entry name" value="FADPNR"/>
</dbReference>
<dbReference type="AlphaFoldDB" id="A0A1M7CYA2"/>
<comment type="subunit">
    <text evidence="2">Homodimer.</text>
</comment>
<dbReference type="InterPro" id="IPR023753">
    <property type="entry name" value="FAD/NAD-binding_dom"/>
</dbReference>
<dbReference type="Gene3D" id="3.50.50.60">
    <property type="entry name" value="FAD/NAD(P)-binding domain"/>
    <property type="match status" value="2"/>
</dbReference>
<dbReference type="InterPro" id="IPR036188">
    <property type="entry name" value="FAD/NAD-bd_sf"/>
</dbReference>
<evidence type="ECO:0000313" key="6">
    <source>
        <dbReference type="EMBL" id="SHL72180.1"/>
    </source>
</evidence>
<dbReference type="GO" id="GO:0016491">
    <property type="term" value="F:oxidoreductase activity"/>
    <property type="evidence" value="ECO:0007669"/>
    <property type="project" value="UniProtKB-KW"/>
</dbReference>
<keyword evidence="4" id="KW-0560">Oxidoreductase</keyword>
<sequence>MYDVIVIGGGPAGMSAALNFGRGLKETLVIDAGEPRNKVEEVSNGFLTQDDISPHEFRENARKDVLKYDTVALTQDRVTDIEKDGEIFTVTTESDEFKSRQVLLAAGLREETPDIENFDAFYGTSAFYCPWCDGYELKGKRLAVMADEDSTSNLVMLIANWSRDLIICTDGKSLLNDEDKAMLKEKGFDYNESPISRMKGRDGKLEALEFEDGTTETVEGMFARMNWDTDFDFLETLDPDREDGGGLRTNPLSETSVQGLFAAGETKTSVASQQINAAASGADVAKSMMIGLMKEEFKKL</sequence>
<keyword evidence="3" id="KW-0285">Flavoprotein</keyword>